<evidence type="ECO:0000256" key="4">
    <source>
        <dbReference type="ARBA" id="ARBA00022692"/>
    </source>
</evidence>
<evidence type="ECO:0000256" key="7">
    <source>
        <dbReference type="ARBA" id="ARBA00023136"/>
    </source>
</evidence>
<dbReference type="AlphaFoldDB" id="A0A4R3V9J3"/>
<dbReference type="InterPro" id="IPR001851">
    <property type="entry name" value="ABC_transp_permease"/>
</dbReference>
<dbReference type="PANTHER" id="PTHR11795">
    <property type="entry name" value="BRANCHED-CHAIN AMINO ACID TRANSPORT SYSTEM PERMEASE PROTEIN LIVH"/>
    <property type="match status" value="1"/>
</dbReference>
<feature type="transmembrane region" description="Helical" evidence="9">
    <location>
        <begin position="196"/>
        <end position="222"/>
    </location>
</feature>
<keyword evidence="3" id="KW-1003">Cell membrane</keyword>
<comment type="similarity">
    <text evidence="8">Belongs to the binding-protein-dependent transport system permease family. LivHM subfamily.</text>
</comment>
<keyword evidence="5" id="KW-0029">Amino-acid transport</keyword>
<keyword evidence="7 9" id="KW-0472">Membrane</keyword>
<gene>
    <name evidence="10" type="ORF">EV686_102612</name>
</gene>
<evidence type="ECO:0000256" key="6">
    <source>
        <dbReference type="ARBA" id="ARBA00022989"/>
    </source>
</evidence>
<accession>A0A4R3V9J3</accession>
<keyword evidence="6 9" id="KW-1133">Transmembrane helix</keyword>
<name>A0A4R3V9J3_9BURK</name>
<keyword evidence="2" id="KW-0813">Transport</keyword>
<evidence type="ECO:0000256" key="9">
    <source>
        <dbReference type="SAM" id="Phobius"/>
    </source>
</evidence>
<feature type="transmembrane region" description="Helical" evidence="9">
    <location>
        <begin position="229"/>
        <end position="255"/>
    </location>
</feature>
<organism evidence="10 11">
    <name type="scientific">Paracandidimonas soli</name>
    <dbReference type="NCBI Taxonomy" id="1917182"/>
    <lineage>
        <taxon>Bacteria</taxon>
        <taxon>Pseudomonadati</taxon>
        <taxon>Pseudomonadota</taxon>
        <taxon>Betaproteobacteria</taxon>
        <taxon>Burkholderiales</taxon>
        <taxon>Alcaligenaceae</taxon>
        <taxon>Paracandidimonas</taxon>
    </lineage>
</organism>
<evidence type="ECO:0000256" key="1">
    <source>
        <dbReference type="ARBA" id="ARBA00004651"/>
    </source>
</evidence>
<dbReference type="RefSeq" id="WP_243650770.1">
    <property type="nucleotide sequence ID" value="NZ_JBHRVM010000001.1"/>
</dbReference>
<dbReference type="EMBL" id="SMBX01000002">
    <property type="protein sequence ID" value="TCV01897.1"/>
    <property type="molecule type" value="Genomic_DNA"/>
</dbReference>
<feature type="transmembrane region" description="Helical" evidence="9">
    <location>
        <begin position="55"/>
        <end position="82"/>
    </location>
</feature>
<keyword evidence="11" id="KW-1185">Reference proteome</keyword>
<dbReference type="GO" id="GO:0022857">
    <property type="term" value="F:transmembrane transporter activity"/>
    <property type="evidence" value="ECO:0007669"/>
    <property type="project" value="InterPro"/>
</dbReference>
<dbReference type="Proteomes" id="UP000294692">
    <property type="component" value="Unassembled WGS sequence"/>
</dbReference>
<dbReference type="CDD" id="cd06582">
    <property type="entry name" value="TM_PBP1_LivH_like"/>
    <property type="match status" value="1"/>
</dbReference>
<keyword evidence="4 9" id="KW-0812">Transmembrane</keyword>
<feature type="transmembrane region" description="Helical" evidence="9">
    <location>
        <begin position="102"/>
        <end position="119"/>
    </location>
</feature>
<sequence>MSELMDTLQFVYAPQIVNGLSLGMAVILMALGLTIIFGLLDVINMAHGEFYALGAYLGLTLLAMGMNFWIVLAVVPLIMLPVGYLTERLLIQRVYHNKDRHILTLLLTFGLAIIMEDVFKIIYGPNALRPEVPISGAAELFGMMFPAYRVFLMALGVVIVACIWWVVYRTRWGAVVRAAAYDRDMAASMGVPVLRVYALTFAFGVALAGLAGVLLSPVYSVFPTMGKDFILMAFTVVIVGGLGSIKGAIIAGLLLTQVQALSSLHISPVWSDPLAFGIMVLVLMFRPQGLFGKLGHG</sequence>
<dbReference type="Pfam" id="PF02653">
    <property type="entry name" value="BPD_transp_2"/>
    <property type="match status" value="1"/>
</dbReference>
<dbReference type="GO" id="GO:0005886">
    <property type="term" value="C:plasma membrane"/>
    <property type="evidence" value="ECO:0007669"/>
    <property type="project" value="UniProtKB-SubCell"/>
</dbReference>
<evidence type="ECO:0000256" key="8">
    <source>
        <dbReference type="ARBA" id="ARBA00037998"/>
    </source>
</evidence>
<dbReference type="PANTHER" id="PTHR11795:SF442">
    <property type="entry name" value="ABC TRANSPORTER ATP-BINDING PROTEIN"/>
    <property type="match status" value="1"/>
</dbReference>
<evidence type="ECO:0000256" key="5">
    <source>
        <dbReference type="ARBA" id="ARBA00022970"/>
    </source>
</evidence>
<dbReference type="InterPro" id="IPR052157">
    <property type="entry name" value="BCAA_transport_permease"/>
</dbReference>
<evidence type="ECO:0000256" key="2">
    <source>
        <dbReference type="ARBA" id="ARBA00022448"/>
    </source>
</evidence>
<evidence type="ECO:0000313" key="11">
    <source>
        <dbReference type="Proteomes" id="UP000294692"/>
    </source>
</evidence>
<proteinExistence type="inferred from homology"/>
<feature type="transmembrane region" description="Helical" evidence="9">
    <location>
        <begin position="267"/>
        <end position="285"/>
    </location>
</feature>
<feature type="transmembrane region" description="Helical" evidence="9">
    <location>
        <begin position="150"/>
        <end position="167"/>
    </location>
</feature>
<comment type="subcellular location">
    <subcellularLocation>
        <location evidence="1">Cell membrane</location>
        <topology evidence="1">Multi-pass membrane protein</topology>
    </subcellularLocation>
</comment>
<evidence type="ECO:0000313" key="10">
    <source>
        <dbReference type="EMBL" id="TCV01897.1"/>
    </source>
</evidence>
<dbReference type="GO" id="GO:0006865">
    <property type="term" value="P:amino acid transport"/>
    <property type="evidence" value="ECO:0007669"/>
    <property type="project" value="UniProtKB-KW"/>
</dbReference>
<feature type="transmembrane region" description="Helical" evidence="9">
    <location>
        <begin position="20"/>
        <end position="43"/>
    </location>
</feature>
<evidence type="ECO:0000256" key="3">
    <source>
        <dbReference type="ARBA" id="ARBA00022475"/>
    </source>
</evidence>
<dbReference type="PRINTS" id="PR00173">
    <property type="entry name" value="EDTRNSPORT"/>
</dbReference>
<reference evidence="10 11" key="1">
    <citation type="submission" date="2019-03" db="EMBL/GenBank/DDBJ databases">
        <title>Genomic Encyclopedia of Type Strains, Phase IV (KMG-IV): sequencing the most valuable type-strain genomes for metagenomic binning, comparative biology and taxonomic classification.</title>
        <authorList>
            <person name="Goeker M."/>
        </authorList>
    </citation>
    <scope>NUCLEOTIDE SEQUENCE [LARGE SCALE GENOMIC DNA]</scope>
    <source>
        <strain evidence="10 11">DSM 100048</strain>
    </source>
</reference>
<comment type="caution">
    <text evidence="10">The sequence shown here is derived from an EMBL/GenBank/DDBJ whole genome shotgun (WGS) entry which is preliminary data.</text>
</comment>
<protein>
    <submittedName>
        <fullName evidence="10">Amino acid/amide ABC transporter membrane protein 1 (HAAT family)</fullName>
    </submittedName>
</protein>